<feature type="domain" description="Glycosyl transferase family 1" evidence="1">
    <location>
        <begin position="90"/>
        <end position="258"/>
    </location>
</feature>
<dbReference type="Proteomes" id="UP000005824">
    <property type="component" value="Unassembled WGS sequence"/>
</dbReference>
<reference evidence="2 3" key="1">
    <citation type="journal article" date="2011" name="J. Bacteriol.">
        <title>Genome sequence of Chthoniobacter flavus Ellin428, an aerobic heterotrophic soil bacterium.</title>
        <authorList>
            <person name="Kant R."/>
            <person name="van Passel M.W."/>
            <person name="Palva A."/>
            <person name="Lucas S."/>
            <person name="Lapidus A."/>
            <person name="Glavina Del Rio T."/>
            <person name="Dalin E."/>
            <person name="Tice H."/>
            <person name="Bruce D."/>
            <person name="Goodwin L."/>
            <person name="Pitluck S."/>
            <person name="Larimer F.W."/>
            <person name="Land M.L."/>
            <person name="Hauser L."/>
            <person name="Sangwan P."/>
            <person name="de Vos W.M."/>
            <person name="Janssen P.H."/>
            <person name="Smidt H."/>
        </authorList>
    </citation>
    <scope>NUCLEOTIDE SEQUENCE [LARGE SCALE GENOMIC DNA]</scope>
    <source>
        <strain evidence="2 3">Ellin428</strain>
    </source>
</reference>
<dbReference type="RefSeq" id="WP_006980123.1">
    <property type="nucleotide sequence ID" value="NZ_ABVL01000007.1"/>
</dbReference>
<dbReference type="PANTHER" id="PTHR45947:SF3">
    <property type="entry name" value="SULFOQUINOVOSYL TRANSFERASE SQD2"/>
    <property type="match status" value="1"/>
</dbReference>
<keyword evidence="2" id="KW-0808">Transferase</keyword>
<dbReference type="Gene3D" id="3.40.50.2000">
    <property type="entry name" value="Glycogen Phosphorylase B"/>
    <property type="match status" value="1"/>
</dbReference>
<comment type="caution">
    <text evidence="2">The sequence shown here is derived from an EMBL/GenBank/DDBJ whole genome shotgun (WGS) entry which is preliminary data.</text>
</comment>
<dbReference type="PANTHER" id="PTHR45947">
    <property type="entry name" value="SULFOQUINOVOSYL TRANSFERASE SQD2"/>
    <property type="match status" value="1"/>
</dbReference>
<dbReference type="Pfam" id="PF00534">
    <property type="entry name" value="Glycos_transf_1"/>
    <property type="match status" value="1"/>
</dbReference>
<proteinExistence type="predicted"/>
<dbReference type="InParanoid" id="B4D1L0"/>
<dbReference type="InterPro" id="IPR001296">
    <property type="entry name" value="Glyco_trans_1"/>
</dbReference>
<accession>B4D1L0</accession>
<dbReference type="AlphaFoldDB" id="B4D1L0"/>
<dbReference type="eggNOG" id="COG0438">
    <property type="taxonomic scope" value="Bacteria"/>
</dbReference>
<dbReference type="SUPFAM" id="SSF53756">
    <property type="entry name" value="UDP-Glycosyltransferase/glycogen phosphorylase"/>
    <property type="match status" value="1"/>
</dbReference>
<keyword evidence="3" id="KW-1185">Reference proteome</keyword>
<evidence type="ECO:0000313" key="2">
    <source>
        <dbReference type="EMBL" id="EDY19622.1"/>
    </source>
</evidence>
<gene>
    <name evidence="2" type="ORF">CfE428DRAFT_2798</name>
</gene>
<protein>
    <submittedName>
        <fullName evidence="2">Glycosyl transferase group 1</fullName>
    </submittedName>
</protein>
<dbReference type="FunCoup" id="B4D1L0">
    <property type="interactions" value="58"/>
</dbReference>
<sequence length="282" mass="30644">MARIIAPRDAYVFHVQDLQPDAAVGVGLLRDDAFTRSLYAVEAFAYRHAWQVSGISRGMLTAFSSKGVPPERQLYFPNGIRLEDPPVRGAFRARQGMAENDFLAVYSGNIGVKQGVQLLVRAVRLVRGQRIRLVICGDGAQRYLIETEAAGLENVRLLPLLPDAEYREMLADCDIAVIPQLAGSGRAFFPSKLLNPLAYGCPILSVADADSELARVVAEGGFGCNVPPGEPASLAETLDRLAADPGQLAAWGKAGRTWVAQFEQTRVLEEFSENLRAKFATA</sequence>
<dbReference type="GO" id="GO:0016758">
    <property type="term" value="F:hexosyltransferase activity"/>
    <property type="evidence" value="ECO:0007669"/>
    <property type="project" value="TreeGrafter"/>
</dbReference>
<evidence type="ECO:0000259" key="1">
    <source>
        <dbReference type="Pfam" id="PF00534"/>
    </source>
</evidence>
<name>B4D1L0_9BACT</name>
<dbReference type="CDD" id="cd03794">
    <property type="entry name" value="GT4_WbuB-like"/>
    <property type="match status" value="1"/>
</dbReference>
<evidence type="ECO:0000313" key="3">
    <source>
        <dbReference type="Proteomes" id="UP000005824"/>
    </source>
</evidence>
<dbReference type="STRING" id="497964.CfE428DRAFT_2798"/>
<dbReference type="EMBL" id="ABVL01000007">
    <property type="protein sequence ID" value="EDY19622.1"/>
    <property type="molecule type" value="Genomic_DNA"/>
</dbReference>
<dbReference type="InterPro" id="IPR050194">
    <property type="entry name" value="Glycosyltransferase_grp1"/>
</dbReference>
<organism evidence="2 3">
    <name type="scientific">Chthoniobacter flavus Ellin428</name>
    <dbReference type="NCBI Taxonomy" id="497964"/>
    <lineage>
        <taxon>Bacteria</taxon>
        <taxon>Pseudomonadati</taxon>
        <taxon>Verrucomicrobiota</taxon>
        <taxon>Spartobacteria</taxon>
        <taxon>Chthoniobacterales</taxon>
        <taxon>Chthoniobacteraceae</taxon>
        <taxon>Chthoniobacter</taxon>
    </lineage>
</organism>